<accession>A0A835YQT2</accession>
<name>A0A835YQT2_9STRA</name>
<reference evidence="5" key="1">
    <citation type="submission" date="2021-02" db="EMBL/GenBank/DDBJ databases">
        <title>First Annotated Genome of the Yellow-green Alga Tribonema minus.</title>
        <authorList>
            <person name="Mahan K.M."/>
        </authorList>
    </citation>
    <scope>NUCLEOTIDE SEQUENCE</scope>
    <source>
        <strain evidence="5">UTEX B ZZ1240</strain>
    </source>
</reference>
<organism evidence="5 6">
    <name type="scientific">Tribonema minus</name>
    <dbReference type="NCBI Taxonomy" id="303371"/>
    <lineage>
        <taxon>Eukaryota</taxon>
        <taxon>Sar</taxon>
        <taxon>Stramenopiles</taxon>
        <taxon>Ochrophyta</taxon>
        <taxon>PX clade</taxon>
        <taxon>Xanthophyceae</taxon>
        <taxon>Tribonematales</taxon>
        <taxon>Tribonemataceae</taxon>
        <taxon>Tribonema</taxon>
    </lineage>
</organism>
<protein>
    <recommendedName>
        <fullName evidence="4">BTB domain-containing protein</fullName>
    </recommendedName>
</protein>
<keyword evidence="3" id="KW-0175">Coiled coil</keyword>
<evidence type="ECO:0000256" key="3">
    <source>
        <dbReference type="SAM" id="Coils"/>
    </source>
</evidence>
<sequence>MAAVDPLDWTQEQAERYFDDATTCDRLLQVADRIFHVHSALLATRSAFFAGLLGEGFAEQQKTLIALDIPAPSPAAAEHVLKHLYTGSICNVMEFHYIAASRSPEALAAADSCCTSFTLLEDLLPRLTSAAAKMELLAAMQIDWQRPVSTGGGSTLAVLFEKEVLKPAFADTLESTAVTRWLSGAAGEAMQVAAEHLPCAAVHAAFKRERAEMAARVQRLEDEVDSHESLRKCTRCDLRVSAHDIDNKTHNATSDCVVAAHTGTYRAGYSAGWSCCEEKLKKSEPCGYVNTGRHIFTFI</sequence>
<dbReference type="Proteomes" id="UP000664859">
    <property type="component" value="Unassembled WGS sequence"/>
</dbReference>
<dbReference type="InterPro" id="IPR000210">
    <property type="entry name" value="BTB/POZ_dom"/>
</dbReference>
<evidence type="ECO:0000313" key="6">
    <source>
        <dbReference type="Proteomes" id="UP000664859"/>
    </source>
</evidence>
<dbReference type="CDD" id="cd18186">
    <property type="entry name" value="BTB_POZ_ZBTB_KLHL-like"/>
    <property type="match status" value="1"/>
</dbReference>
<keyword evidence="1" id="KW-0677">Repeat</keyword>
<dbReference type="PANTHER" id="PTHR46231">
    <property type="entry name" value="ANKYRIN REPEAT AND BTB/POZ DOMAIN-CONTAINING PROTEIN 1"/>
    <property type="match status" value="1"/>
</dbReference>
<evidence type="ECO:0000259" key="4">
    <source>
        <dbReference type="PROSITE" id="PS50097"/>
    </source>
</evidence>
<dbReference type="SUPFAM" id="SSF54695">
    <property type="entry name" value="POZ domain"/>
    <property type="match status" value="1"/>
</dbReference>
<proteinExistence type="predicted"/>
<comment type="caution">
    <text evidence="5">The sequence shown here is derived from an EMBL/GenBank/DDBJ whole genome shotgun (WGS) entry which is preliminary data.</text>
</comment>
<gene>
    <name evidence="5" type="ORF">JKP88DRAFT_247432</name>
</gene>
<dbReference type="Gene3D" id="3.30.710.10">
    <property type="entry name" value="Potassium Channel Kv1.1, Chain A"/>
    <property type="match status" value="1"/>
</dbReference>
<evidence type="ECO:0000256" key="1">
    <source>
        <dbReference type="ARBA" id="ARBA00022737"/>
    </source>
</evidence>
<dbReference type="EMBL" id="JAFCMP010000468">
    <property type="protein sequence ID" value="KAG5179421.1"/>
    <property type="molecule type" value="Genomic_DNA"/>
</dbReference>
<dbReference type="OrthoDB" id="6359816at2759"/>
<feature type="domain" description="BTB" evidence="4">
    <location>
        <begin position="24"/>
        <end position="89"/>
    </location>
</feature>
<dbReference type="Pfam" id="PF00651">
    <property type="entry name" value="BTB"/>
    <property type="match status" value="1"/>
</dbReference>
<dbReference type="GO" id="GO:0000151">
    <property type="term" value="C:ubiquitin ligase complex"/>
    <property type="evidence" value="ECO:0007669"/>
    <property type="project" value="TreeGrafter"/>
</dbReference>
<dbReference type="SMART" id="SM00225">
    <property type="entry name" value="BTB"/>
    <property type="match status" value="1"/>
</dbReference>
<dbReference type="InterPro" id="IPR011333">
    <property type="entry name" value="SKP1/BTB/POZ_sf"/>
</dbReference>
<dbReference type="PANTHER" id="PTHR46231:SF1">
    <property type="entry name" value="ANKYRIN REPEAT AND BTB_POZ DOMAIN-CONTAINING PROTEIN 1"/>
    <property type="match status" value="1"/>
</dbReference>
<keyword evidence="6" id="KW-1185">Reference proteome</keyword>
<dbReference type="GO" id="GO:0005737">
    <property type="term" value="C:cytoplasm"/>
    <property type="evidence" value="ECO:0007669"/>
    <property type="project" value="TreeGrafter"/>
</dbReference>
<dbReference type="InterPro" id="IPR044515">
    <property type="entry name" value="ABTB1"/>
</dbReference>
<evidence type="ECO:0000256" key="2">
    <source>
        <dbReference type="ARBA" id="ARBA00023043"/>
    </source>
</evidence>
<dbReference type="AlphaFoldDB" id="A0A835YQT2"/>
<feature type="coiled-coil region" evidence="3">
    <location>
        <begin position="203"/>
        <end position="230"/>
    </location>
</feature>
<dbReference type="PROSITE" id="PS50097">
    <property type="entry name" value="BTB"/>
    <property type="match status" value="1"/>
</dbReference>
<keyword evidence="2" id="KW-0040">ANK repeat</keyword>
<evidence type="ECO:0000313" key="5">
    <source>
        <dbReference type="EMBL" id="KAG5179421.1"/>
    </source>
</evidence>